<evidence type="ECO:0000259" key="12">
    <source>
        <dbReference type="Pfam" id="PF01467"/>
    </source>
</evidence>
<keyword evidence="6" id="KW-0443">Lipid metabolism</keyword>
<dbReference type="InterPro" id="IPR045049">
    <property type="entry name" value="Pcy1-like"/>
</dbReference>
<keyword evidence="8" id="KW-1208">Phospholipid metabolism</keyword>
<keyword evidence="5" id="KW-0548">Nucleotidyltransferase</keyword>
<protein>
    <recommendedName>
        <fullName evidence="10">choline-phosphate cytidylyltransferase</fullName>
        <ecNumber evidence="10">2.7.7.15</ecNumber>
    </recommendedName>
</protein>
<evidence type="ECO:0000256" key="9">
    <source>
        <dbReference type="ARBA" id="ARBA00025706"/>
    </source>
</evidence>
<dbReference type="CDD" id="cd02174">
    <property type="entry name" value="CCT"/>
    <property type="match status" value="1"/>
</dbReference>
<feature type="region of interest" description="Disordered" evidence="11">
    <location>
        <begin position="56"/>
        <end position="127"/>
    </location>
</feature>
<evidence type="ECO:0000256" key="2">
    <source>
        <dbReference type="ARBA" id="ARBA00010101"/>
    </source>
</evidence>
<dbReference type="Proteomes" id="UP000708208">
    <property type="component" value="Unassembled WGS sequence"/>
</dbReference>
<accession>A0A8J2KU48</accession>
<evidence type="ECO:0000256" key="4">
    <source>
        <dbReference type="ARBA" id="ARBA00022679"/>
    </source>
</evidence>
<dbReference type="GO" id="GO:0031210">
    <property type="term" value="F:phosphatidylcholine binding"/>
    <property type="evidence" value="ECO:0007669"/>
    <property type="project" value="TreeGrafter"/>
</dbReference>
<dbReference type="Pfam" id="PF01467">
    <property type="entry name" value="CTP_transf_like"/>
    <property type="match status" value="1"/>
</dbReference>
<comment type="pathway">
    <text evidence="1">Lipid metabolism.</text>
</comment>
<keyword evidence="7" id="KW-0594">Phospholipid biosynthesis</keyword>
<keyword evidence="4" id="KW-0808">Transferase</keyword>
<dbReference type="EMBL" id="CAJVCH010520017">
    <property type="protein sequence ID" value="CAG7821752.1"/>
    <property type="molecule type" value="Genomic_DNA"/>
</dbReference>
<gene>
    <name evidence="13" type="ORF">AFUS01_LOCUS32067</name>
</gene>
<dbReference type="FunFam" id="3.40.50.620:FF:000016">
    <property type="entry name" value="Putative choline-phosphate cytidylyltransferase B"/>
    <property type="match status" value="1"/>
</dbReference>
<dbReference type="OrthoDB" id="17102at2759"/>
<organism evidence="13 14">
    <name type="scientific">Allacma fusca</name>
    <dbReference type="NCBI Taxonomy" id="39272"/>
    <lineage>
        <taxon>Eukaryota</taxon>
        <taxon>Metazoa</taxon>
        <taxon>Ecdysozoa</taxon>
        <taxon>Arthropoda</taxon>
        <taxon>Hexapoda</taxon>
        <taxon>Collembola</taxon>
        <taxon>Symphypleona</taxon>
        <taxon>Sminthuridae</taxon>
        <taxon>Allacma</taxon>
    </lineage>
</organism>
<reference evidence="13" key="1">
    <citation type="submission" date="2021-06" db="EMBL/GenBank/DDBJ databases">
        <authorList>
            <person name="Hodson N. C."/>
            <person name="Mongue J. A."/>
            <person name="Jaron S. K."/>
        </authorList>
    </citation>
    <scope>NUCLEOTIDE SEQUENCE</scope>
</reference>
<dbReference type="NCBIfam" id="TIGR00125">
    <property type="entry name" value="cyt_tran_rel"/>
    <property type="match status" value="1"/>
</dbReference>
<feature type="domain" description="Cytidyltransferase-like" evidence="12">
    <location>
        <begin position="203"/>
        <end position="333"/>
    </location>
</feature>
<evidence type="ECO:0000256" key="8">
    <source>
        <dbReference type="ARBA" id="ARBA00023264"/>
    </source>
</evidence>
<evidence type="ECO:0000256" key="11">
    <source>
        <dbReference type="SAM" id="MobiDB-lite"/>
    </source>
</evidence>
<keyword evidence="14" id="KW-1185">Reference proteome</keyword>
<evidence type="ECO:0000256" key="5">
    <source>
        <dbReference type="ARBA" id="ARBA00022695"/>
    </source>
</evidence>
<proteinExistence type="inferred from homology"/>
<evidence type="ECO:0000256" key="1">
    <source>
        <dbReference type="ARBA" id="ARBA00005189"/>
    </source>
</evidence>
<keyword evidence="3" id="KW-0444">Lipid biosynthesis</keyword>
<feature type="region of interest" description="Disordered" evidence="11">
    <location>
        <begin position="395"/>
        <end position="439"/>
    </location>
</feature>
<comment type="pathway">
    <text evidence="9">Phospholipid metabolism; phosphatidylcholine biosynthesis; phosphatidylcholine from phosphocholine: step 1/2.</text>
</comment>
<dbReference type="AlphaFoldDB" id="A0A8J2KU48"/>
<comment type="similarity">
    <text evidence="2">Belongs to the cytidylyltransferase family.</text>
</comment>
<dbReference type="InterPro" id="IPR041723">
    <property type="entry name" value="CCT"/>
</dbReference>
<dbReference type="GO" id="GO:0004105">
    <property type="term" value="F:choline-phosphate cytidylyltransferase activity"/>
    <property type="evidence" value="ECO:0007669"/>
    <property type="project" value="UniProtKB-EC"/>
</dbReference>
<comment type="caution">
    <text evidence="13">The sequence shown here is derived from an EMBL/GenBank/DDBJ whole genome shotgun (WGS) entry which is preliminary data.</text>
</comment>
<evidence type="ECO:0000313" key="14">
    <source>
        <dbReference type="Proteomes" id="UP000708208"/>
    </source>
</evidence>
<dbReference type="PANTHER" id="PTHR10739:SF13">
    <property type="entry name" value="CHOLINE-PHOSPHATE CYTIDYLYLTRANSFERASE"/>
    <property type="match status" value="1"/>
</dbReference>
<evidence type="ECO:0000313" key="13">
    <source>
        <dbReference type="EMBL" id="CAG7821752.1"/>
    </source>
</evidence>
<dbReference type="InterPro" id="IPR004821">
    <property type="entry name" value="Cyt_trans-like"/>
</dbReference>
<evidence type="ECO:0000256" key="7">
    <source>
        <dbReference type="ARBA" id="ARBA00023209"/>
    </source>
</evidence>
<dbReference type="EC" id="2.7.7.15" evidence="10"/>
<evidence type="ECO:0000256" key="10">
    <source>
        <dbReference type="ARBA" id="ARBA00026101"/>
    </source>
</evidence>
<name>A0A8J2KU48_9HEXA</name>
<sequence length="439" mass="49780">MSEEIQNTNHFVHTLHDEDKMTKRAIIGHREAHDESSNLEGDDMNSVKESCQLDPTSLILTEESSEPVTTGRQTVEGDEDDEGVKSRQLSAQNPRESDVVMPSCSVPRRKRKLSSGNNLFHCGHPSIPETTMKGGDKIYAELSQKPRVEVPPAARPLFPTLCLEAPFSDEDGAILERNRTDYNFKITLEIARSGQASRPVRVYADGIYDLFHQGHARQLMQAKNLFPNVYLIVGVCSDELTHSRKGCTVMSEVERYEAVRHCRYVDEVVRDAPWELDDDYLKFHKIDFVAHDEDPYPGSAGSEDDIYAHIKARGMFVATQRTEGVSTSDIVARIVKDYDVYVRRNLARGYSAKELGVGFINEKKFKFQNKMESLRLTGKRRDGRLSTMWSNSTNRILKALSPPPSPNQSPRYSHDDDDDDPDDDFSHTEVPPCKIKRFN</sequence>
<dbReference type="PANTHER" id="PTHR10739">
    <property type="entry name" value="CYTIDYLYLTRANSFERASE"/>
    <property type="match status" value="1"/>
</dbReference>
<evidence type="ECO:0000256" key="6">
    <source>
        <dbReference type="ARBA" id="ARBA00023098"/>
    </source>
</evidence>
<evidence type="ECO:0000256" key="3">
    <source>
        <dbReference type="ARBA" id="ARBA00022516"/>
    </source>
</evidence>